<dbReference type="PANTHER" id="PTHR43300">
    <property type="entry name" value="ACETYLTRANSFERASE"/>
    <property type="match status" value="1"/>
</dbReference>
<evidence type="ECO:0000256" key="1">
    <source>
        <dbReference type="ARBA" id="ARBA00007274"/>
    </source>
</evidence>
<evidence type="ECO:0000256" key="4">
    <source>
        <dbReference type="ARBA" id="ARBA00023315"/>
    </source>
</evidence>
<dbReference type="Pfam" id="PF00132">
    <property type="entry name" value="Hexapep"/>
    <property type="match status" value="1"/>
</dbReference>
<keyword evidence="2" id="KW-0808">Transferase</keyword>
<dbReference type="Pfam" id="PF17836">
    <property type="entry name" value="PglD_N"/>
    <property type="match status" value="1"/>
</dbReference>
<dbReference type="InterPro" id="IPR041561">
    <property type="entry name" value="PglD_N"/>
</dbReference>
<dbReference type="InterPro" id="IPR018357">
    <property type="entry name" value="Hexapep_transf_CS"/>
</dbReference>
<sequence>MGNILIIGASGHAKVIIDIVQQEGKHNVVGLLDPGLEVGAKVLGYPVLGTEEDLPTLIESHAIQGAIVAIGDNFTRAKVVEGVRAISPELVFVSAVHPKASMGLETSVGEGSVVMAGVAINPCSSVGKFCIVNTNASLDHDSIMEDFSSLAPGALTGGNCQIGQYSAVGAGAVLIQGIKVGEHTIIGAGSLLMSSVESFVTAYGTPAKTIRKREQGDKYS</sequence>
<dbReference type="InterPro" id="IPR011004">
    <property type="entry name" value="Trimer_LpxA-like_sf"/>
</dbReference>
<dbReference type="PROSITE" id="PS00101">
    <property type="entry name" value="HEXAPEP_TRANSFERASES"/>
    <property type="match status" value="1"/>
</dbReference>
<accession>A0ABT3TL01</accession>
<comment type="caution">
    <text evidence="6">The sequence shown here is derived from an EMBL/GenBank/DDBJ whole genome shotgun (WGS) entry which is preliminary data.</text>
</comment>
<dbReference type="Gene3D" id="3.40.50.20">
    <property type="match status" value="1"/>
</dbReference>
<dbReference type="InterPro" id="IPR001451">
    <property type="entry name" value="Hexapep"/>
</dbReference>
<dbReference type="InterPro" id="IPR050179">
    <property type="entry name" value="Trans_hexapeptide_repeat"/>
</dbReference>
<evidence type="ECO:0000313" key="6">
    <source>
        <dbReference type="EMBL" id="MCX2982022.1"/>
    </source>
</evidence>
<keyword evidence="4" id="KW-0012">Acyltransferase</keyword>
<name>A0ABT3TL01_9GAMM</name>
<evidence type="ECO:0000256" key="3">
    <source>
        <dbReference type="ARBA" id="ARBA00022737"/>
    </source>
</evidence>
<dbReference type="InterPro" id="IPR020019">
    <property type="entry name" value="AcTrfase_PglD-like"/>
</dbReference>
<dbReference type="NCBIfam" id="TIGR03570">
    <property type="entry name" value="NeuD_NnaD"/>
    <property type="match status" value="1"/>
</dbReference>
<evidence type="ECO:0000313" key="7">
    <source>
        <dbReference type="Proteomes" id="UP001143362"/>
    </source>
</evidence>
<dbReference type="Proteomes" id="UP001143362">
    <property type="component" value="Unassembled WGS sequence"/>
</dbReference>
<gene>
    <name evidence="6" type="ORF">EYC98_14255</name>
</gene>
<dbReference type="SUPFAM" id="SSF51161">
    <property type="entry name" value="Trimeric LpxA-like enzymes"/>
    <property type="match status" value="1"/>
</dbReference>
<dbReference type="Gene3D" id="2.160.10.10">
    <property type="entry name" value="Hexapeptide repeat proteins"/>
    <property type="match status" value="1"/>
</dbReference>
<dbReference type="EMBL" id="SHNN01000002">
    <property type="protein sequence ID" value="MCX2982022.1"/>
    <property type="molecule type" value="Genomic_DNA"/>
</dbReference>
<dbReference type="CDD" id="cd03360">
    <property type="entry name" value="LbH_AT_putative"/>
    <property type="match status" value="1"/>
</dbReference>
<proteinExistence type="inferred from homology"/>
<feature type="domain" description="PglD N-terminal" evidence="5">
    <location>
        <begin position="3"/>
        <end position="81"/>
    </location>
</feature>
<organism evidence="6 7">
    <name type="scientific">Candidatus Litorirhabdus singularis</name>
    <dbReference type="NCBI Taxonomy" id="2518993"/>
    <lineage>
        <taxon>Bacteria</taxon>
        <taxon>Pseudomonadati</taxon>
        <taxon>Pseudomonadota</taxon>
        <taxon>Gammaproteobacteria</taxon>
        <taxon>Cellvibrionales</taxon>
        <taxon>Halieaceae</taxon>
        <taxon>Candidatus Litorirhabdus</taxon>
    </lineage>
</organism>
<keyword evidence="3" id="KW-0677">Repeat</keyword>
<dbReference type="RefSeq" id="WP_279246017.1">
    <property type="nucleotide sequence ID" value="NZ_SHNN01000002.1"/>
</dbReference>
<reference evidence="6" key="1">
    <citation type="submission" date="2019-02" db="EMBL/GenBank/DDBJ databases">
        <authorList>
            <person name="Li S.-H."/>
        </authorList>
    </citation>
    <scope>NUCLEOTIDE SEQUENCE</scope>
    <source>
        <strain evidence="6">IMCC14734</strain>
    </source>
</reference>
<comment type="similarity">
    <text evidence="1">Belongs to the transferase hexapeptide repeat family.</text>
</comment>
<dbReference type="PANTHER" id="PTHR43300:SF7">
    <property type="entry name" value="UDP-N-ACETYLBACILLOSAMINE N-ACETYLTRANSFERASE"/>
    <property type="match status" value="1"/>
</dbReference>
<evidence type="ECO:0000256" key="2">
    <source>
        <dbReference type="ARBA" id="ARBA00022679"/>
    </source>
</evidence>
<protein>
    <submittedName>
        <fullName evidence="6">Acetyltransferase</fullName>
    </submittedName>
</protein>
<keyword evidence="7" id="KW-1185">Reference proteome</keyword>
<evidence type="ECO:0000259" key="5">
    <source>
        <dbReference type="Pfam" id="PF17836"/>
    </source>
</evidence>